<organism evidence="8 9">
    <name type="scientific">Smittium megazygosporum</name>
    <dbReference type="NCBI Taxonomy" id="133381"/>
    <lineage>
        <taxon>Eukaryota</taxon>
        <taxon>Fungi</taxon>
        <taxon>Fungi incertae sedis</taxon>
        <taxon>Zoopagomycota</taxon>
        <taxon>Kickxellomycotina</taxon>
        <taxon>Harpellomycetes</taxon>
        <taxon>Harpellales</taxon>
        <taxon>Legeriomycetaceae</taxon>
        <taxon>Smittium</taxon>
    </lineage>
</organism>
<comment type="pathway">
    <text evidence="1">Porphyrin-containing compound metabolism; protoporphyrin-IX biosynthesis; protoporphyrinogen-IX from coproporphyrinogen-III (O2 route): step 1/1.</text>
</comment>
<evidence type="ECO:0000256" key="6">
    <source>
        <dbReference type="ARBA" id="ARBA00023244"/>
    </source>
</evidence>
<comment type="similarity">
    <text evidence="2">Belongs to the aerobic coproporphyrinogen-III oxidase family.</text>
</comment>
<dbReference type="SUPFAM" id="SSF102886">
    <property type="entry name" value="Coproporphyrinogen III oxidase"/>
    <property type="match status" value="1"/>
</dbReference>
<dbReference type="NCBIfam" id="NF003727">
    <property type="entry name" value="PRK05330.1"/>
    <property type="match status" value="1"/>
</dbReference>
<dbReference type="Gene3D" id="3.40.1500.10">
    <property type="entry name" value="Coproporphyrinogen III oxidase, aerobic"/>
    <property type="match status" value="1"/>
</dbReference>
<gene>
    <name evidence="8" type="ORF">BB560_002134</name>
    <name evidence="7" type="ORF">BB560_005869</name>
</gene>
<dbReference type="GO" id="GO:0006782">
    <property type="term" value="P:protoporphyrinogen IX biosynthetic process"/>
    <property type="evidence" value="ECO:0007669"/>
    <property type="project" value="UniProtKB-UniPathway"/>
</dbReference>
<evidence type="ECO:0000256" key="3">
    <source>
        <dbReference type="ARBA" id="ARBA00011738"/>
    </source>
</evidence>
<evidence type="ECO:0000313" key="9">
    <source>
        <dbReference type="Proteomes" id="UP000245609"/>
    </source>
</evidence>
<keyword evidence="5" id="KW-0560">Oxidoreductase</keyword>
<evidence type="ECO:0000256" key="1">
    <source>
        <dbReference type="ARBA" id="ARBA00005168"/>
    </source>
</evidence>
<dbReference type="Proteomes" id="UP000245609">
    <property type="component" value="Unassembled WGS sequence"/>
</dbReference>
<dbReference type="GO" id="GO:0005737">
    <property type="term" value="C:cytoplasm"/>
    <property type="evidence" value="ECO:0007669"/>
    <property type="project" value="TreeGrafter"/>
</dbReference>
<dbReference type="PIRSF" id="PIRSF000166">
    <property type="entry name" value="Coproporphyri_ox"/>
    <property type="match status" value="1"/>
</dbReference>
<comment type="subunit">
    <text evidence="3">Homodimer.</text>
</comment>
<name>A0A2T9ZFM9_9FUNG</name>
<evidence type="ECO:0000313" key="8">
    <source>
        <dbReference type="EMBL" id="PVV03396.1"/>
    </source>
</evidence>
<dbReference type="Pfam" id="PF01218">
    <property type="entry name" value="Coprogen_oxidas"/>
    <property type="match status" value="1"/>
</dbReference>
<dbReference type="EC" id="1.3.3.3" evidence="4"/>
<keyword evidence="9" id="KW-1185">Reference proteome</keyword>
<dbReference type="EMBL" id="MBFS01002569">
    <property type="protein sequence ID" value="PVU95285.1"/>
    <property type="molecule type" value="Genomic_DNA"/>
</dbReference>
<evidence type="ECO:0000256" key="2">
    <source>
        <dbReference type="ARBA" id="ARBA00010644"/>
    </source>
</evidence>
<accession>A0A2T9ZFM9</accession>
<dbReference type="PRINTS" id="PR00073">
    <property type="entry name" value="COPRGNOXDASE"/>
</dbReference>
<evidence type="ECO:0000256" key="5">
    <source>
        <dbReference type="ARBA" id="ARBA00023002"/>
    </source>
</evidence>
<dbReference type="UniPathway" id="UPA00251">
    <property type="reaction ID" value="UER00322"/>
</dbReference>
<keyword evidence="6" id="KW-0627">Porphyrin biosynthesis</keyword>
<dbReference type="PANTHER" id="PTHR10755">
    <property type="entry name" value="COPROPORPHYRINOGEN III OXIDASE, MITOCHONDRIAL"/>
    <property type="match status" value="1"/>
</dbReference>
<dbReference type="GO" id="GO:0004109">
    <property type="term" value="F:coproporphyrinogen oxidase activity"/>
    <property type="evidence" value="ECO:0007669"/>
    <property type="project" value="UniProtKB-EC"/>
</dbReference>
<dbReference type="AlphaFoldDB" id="A0A2T9ZFM9"/>
<sequence length="337" mass="39576">MLQVQPLSDPKLNMDFPAYYSDQEEPVKVRMERFVLTLQDTLVKNLELIDNNKKFLRDRWERDDGRGYGISCVLQDSAAFEKAGVNVSVIKGPLNFQQRSSMKERKEGLLKDDVEYDFWVAGISSVFHPCNPMAPTSHFNYRYFELTERDDPEQKVVTSWFGGGADLTPIYLFEEDCVYFHKVLKTACDKHDPHFYPEFKQKCDEYFYIPFREEARGIGGVFFDDLNDRPLEDLFHFVFDMGFAFHEAYLPLVAKRCNMKFTEEQKHWQQLRRGRYVEFNLIVDRGTKFGLQTQGGRTESILMSLPLTARWEYANDQKIGPEEQKLLDVLKTPKSWI</sequence>
<comment type="caution">
    <text evidence="8">The sequence shown here is derived from an EMBL/GenBank/DDBJ whole genome shotgun (WGS) entry which is preliminary data.</text>
</comment>
<proteinExistence type="inferred from homology"/>
<dbReference type="EMBL" id="MBFS01000240">
    <property type="protein sequence ID" value="PVV03396.1"/>
    <property type="molecule type" value="Genomic_DNA"/>
</dbReference>
<dbReference type="InterPro" id="IPR001260">
    <property type="entry name" value="Coprogen_oxidase_aer"/>
</dbReference>
<dbReference type="PANTHER" id="PTHR10755:SF0">
    <property type="entry name" value="OXYGEN-DEPENDENT COPROPORPHYRINOGEN-III OXIDASE, MITOCHONDRIAL"/>
    <property type="match status" value="1"/>
</dbReference>
<reference evidence="8 9" key="1">
    <citation type="journal article" date="2018" name="MBio">
        <title>Comparative Genomics Reveals the Core Gene Toolbox for the Fungus-Insect Symbiosis.</title>
        <authorList>
            <person name="Wang Y."/>
            <person name="Stata M."/>
            <person name="Wang W."/>
            <person name="Stajich J.E."/>
            <person name="White M.M."/>
            <person name="Moncalvo J.M."/>
        </authorList>
    </citation>
    <scope>NUCLEOTIDE SEQUENCE [LARGE SCALE GENOMIC DNA]</scope>
    <source>
        <strain evidence="8 9">SC-DP-2</strain>
    </source>
</reference>
<dbReference type="OrthoDB" id="15318at2759"/>
<evidence type="ECO:0000313" key="7">
    <source>
        <dbReference type="EMBL" id="PVU95285.1"/>
    </source>
</evidence>
<evidence type="ECO:0000256" key="4">
    <source>
        <dbReference type="ARBA" id="ARBA00012869"/>
    </source>
</evidence>
<dbReference type="STRING" id="133381.A0A2T9ZFM9"/>
<dbReference type="InterPro" id="IPR036406">
    <property type="entry name" value="Coprogen_oxidase_aer_sf"/>
</dbReference>
<protein>
    <recommendedName>
        <fullName evidence="4">coproporphyrinogen oxidase</fullName>
        <ecNumber evidence="4">1.3.3.3</ecNumber>
    </recommendedName>
</protein>